<feature type="compositionally biased region" description="Basic and acidic residues" evidence="1">
    <location>
        <begin position="219"/>
        <end position="229"/>
    </location>
</feature>
<evidence type="ECO:0000313" key="3">
    <source>
        <dbReference type="Proteomes" id="UP000094236"/>
    </source>
</evidence>
<feature type="region of interest" description="Disordered" evidence="1">
    <location>
        <begin position="219"/>
        <end position="256"/>
    </location>
</feature>
<feature type="region of interest" description="Disordered" evidence="1">
    <location>
        <begin position="1"/>
        <end position="27"/>
    </location>
</feature>
<feature type="region of interest" description="Disordered" evidence="1">
    <location>
        <begin position="184"/>
        <end position="204"/>
    </location>
</feature>
<dbReference type="AlphaFoldDB" id="A0A1E4TN77"/>
<evidence type="ECO:0000313" key="2">
    <source>
        <dbReference type="EMBL" id="ODV93189.1"/>
    </source>
</evidence>
<gene>
    <name evidence="2" type="ORF">PACTADRAFT_4975</name>
</gene>
<evidence type="ECO:0000256" key="1">
    <source>
        <dbReference type="SAM" id="MobiDB-lite"/>
    </source>
</evidence>
<sequence>MFSLSLFNSSSDPKFVPSSSTSNSNIDNDQFSKNLQMLYQEGGNKTTATLIPSAITKTTVGLSNDISVSTSNEKYTDLTSLDYLNDNNISPQKSNNNMNNDNSLSAMFNSSNSGTHRNLIDNLEKIKSDLRNYQKRFSYGDSVHNNPIMFQSQFNTGEVDLYNSEYEVPSYNNLDHSIMKTTSLTSGTTKSSDVTSSSHDENDRSLITQFTELELNSEDEKTFHEKREPNNNNNNNNASPRRVSFQEDEKDDCNTDNARVKFGHSSSFNNGSNYEYVSSIEGAVLIPWGKFKGVIDDRGCRCHYDHLNTYSSVKNCYCEYLPIVPSRLKTSFTTDDIIAAEKEQYNKRLAKRRSFINLSSRYTNDNINQENNSSTFSGDSKIINGHESLRKKLILHYRELNTLKFKRNLIKSSSSNKDTDVV</sequence>
<organism evidence="2 3">
    <name type="scientific">Pachysolen tannophilus NRRL Y-2460</name>
    <dbReference type="NCBI Taxonomy" id="669874"/>
    <lineage>
        <taxon>Eukaryota</taxon>
        <taxon>Fungi</taxon>
        <taxon>Dikarya</taxon>
        <taxon>Ascomycota</taxon>
        <taxon>Saccharomycotina</taxon>
        <taxon>Pichiomycetes</taxon>
        <taxon>Pachysolenaceae</taxon>
        <taxon>Pachysolen</taxon>
    </lineage>
</organism>
<name>A0A1E4TN77_PACTA</name>
<protein>
    <submittedName>
        <fullName evidence="2">Uncharacterized protein</fullName>
    </submittedName>
</protein>
<feature type="compositionally biased region" description="Low complexity" evidence="1">
    <location>
        <begin position="9"/>
        <end position="25"/>
    </location>
</feature>
<reference evidence="3" key="1">
    <citation type="submission" date="2016-05" db="EMBL/GenBank/DDBJ databases">
        <title>Comparative genomics of biotechnologically important yeasts.</title>
        <authorList>
            <consortium name="DOE Joint Genome Institute"/>
            <person name="Riley R."/>
            <person name="Haridas S."/>
            <person name="Wolfe K.H."/>
            <person name="Lopes M.R."/>
            <person name="Hittinger C.T."/>
            <person name="Goker M."/>
            <person name="Salamov A."/>
            <person name="Wisecaver J."/>
            <person name="Long T.M."/>
            <person name="Aerts A.L."/>
            <person name="Barry K."/>
            <person name="Choi C."/>
            <person name="Clum A."/>
            <person name="Coughlan A.Y."/>
            <person name="Deshpande S."/>
            <person name="Douglass A.P."/>
            <person name="Hanson S.J."/>
            <person name="Klenk H.-P."/>
            <person name="Labutti K."/>
            <person name="Lapidus A."/>
            <person name="Lindquist E."/>
            <person name="Lipzen A."/>
            <person name="Meier-Kolthoff J.P."/>
            <person name="Ohm R.A."/>
            <person name="Otillar R.P."/>
            <person name="Pangilinan J."/>
            <person name="Peng Y."/>
            <person name="Rokas A."/>
            <person name="Rosa C.A."/>
            <person name="Scheuner C."/>
            <person name="Sibirny A.A."/>
            <person name="Slot J.C."/>
            <person name="Stielow J.B."/>
            <person name="Sun H."/>
            <person name="Kurtzman C.P."/>
            <person name="Blackwell M."/>
            <person name="Grigoriev I.V."/>
            <person name="Jeffries T.W."/>
        </authorList>
    </citation>
    <scope>NUCLEOTIDE SEQUENCE [LARGE SCALE GENOMIC DNA]</scope>
    <source>
        <strain evidence="3">NRRL Y-2460</strain>
    </source>
</reference>
<dbReference type="Proteomes" id="UP000094236">
    <property type="component" value="Unassembled WGS sequence"/>
</dbReference>
<keyword evidence="3" id="KW-1185">Reference proteome</keyword>
<accession>A0A1E4TN77</accession>
<dbReference type="EMBL" id="KV454018">
    <property type="protein sequence ID" value="ODV93189.1"/>
    <property type="molecule type" value="Genomic_DNA"/>
</dbReference>
<proteinExistence type="predicted"/>